<dbReference type="AlphaFoldDB" id="A0A2R6WGD7"/>
<proteinExistence type="predicted"/>
<dbReference type="Proteomes" id="UP000244005">
    <property type="component" value="Unassembled WGS sequence"/>
</dbReference>
<gene>
    <name evidence="1" type="ORF">MARPO_0093s0003</name>
</gene>
<protein>
    <submittedName>
        <fullName evidence="1">Uncharacterized protein</fullName>
    </submittedName>
</protein>
<keyword evidence="2" id="KW-1185">Reference proteome</keyword>
<name>A0A2R6WGD7_MARPO</name>
<sequence>MSLTGSILGGTNHYVDRENMEINNSAATWVPVCSGRRLPAGSGSLEQSSPPRLVELQTCTGHLLHPQINSLICWLRWIVEMYSRRAQNTRLSFSVQASSSPLWTFQCAFITGADNLCCKNDARGARQSFRSACTRRTNRLPFITMHFSNLDTHEPLPSHLSRGRHVDLVKS</sequence>
<reference evidence="2" key="1">
    <citation type="journal article" date="2017" name="Cell">
        <title>Insights into land plant evolution garnered from the Marchantia polymorpha genome.</title>
        <authorList>
            <person name="Bowman J.L."/>
            <person name="Kohchi T."/>
            <person name="Yamato K.T."/>
            <person name="Jenkins J."/>
            <person name="Shu S."/>
            <person name="Ishizaki K."/>
            <person name="Yamaoka S."/>
            <person name="Nishihama R."/>
            <person name="Nakamura Y."/>
            <person name="Berger F."/>
            <person name="Adam C."/>
            <person name="Aki S.S."/>
            <person name="Althoff F."/>
            <person name="Araki T."/>
            <person name="Arteaga-Vazquez M.A."/>
            <person name="Balasubrmanian S."/>
            <person name="Barry K."/>
            <person name="Bauer D."/>
            <person name="Boehm C.R."/>
            <person name="Briginshaw L."/>
            <person name="Caballero-Perez J."/>
            <person name="Catarino B."/>
            <person name="Chen F."/>
            <person name="Chiyoda S."/>
            <person name="Chovatia M."/>
            <person name="Davies K.M."/>
            <person name="Delmans M."/>
            <person name="Demura T."/>
            <person name="Dierschke T."/>
            <person name="Dolan L."/>
            <person name="Dorantes-Acosta A.E."/>
            <person name="Eklund D.M."/>
            <person name="Florent S.N."/>
            <person name="Flores-Sandoval E."/>
            <person name="Fujiyama A."/>
            <person name="Fukuzawa H."/>
            <person name="Galik B."/>
            <person name="Grimanelli D."/>
            <person name="Grimwood J."/>
            <person name="Grossniklaus U."/>
            <person name="Hamada T."/>
            <person name="Haseloff J."/>
            <person name="Hetherington A.J."/>
            <person name="Higo A."/>
            <person name="Hirakawa Y."/>
            <person name="Hundley H.N."/>
            <person name="Ikeda Y."/>
            <person name="Inoue K."/>
            <person name="Inoue S.I."/>
            <person name="Ishida S."/>
            <person name="Jia Q."/>
            <person name="Kakita M."/>
            <person name="Kanazawa T."/>
            <person name="Kawai Y."/>
            <person name="Kawashima T."/>
            <person name="Kennedy M."/>
            <person name="Kinose K."/>
            <person name="Kinoshita T."/>
            <person name="Kohara Y."/>
            <person name="Koide E."/>
            <person name="Komatsu K."/>
            <person name="Kopischke S."/>
            <person name="Kubo M."/>
            <person name="Kyozuka J."/>
            <person name="Lagercrantz U."/>
            <person name="Lin S.S."/>
            <person name="Lindquist E."/>
            <person name="Lipzen A.M."/>
            <person name="Lu C.W."/>
            <person name="De Luna E."/>
            <person name="Martienssen R.A."/>
            <person name="Minamino N."/>
            <person name="Mizutani M."/>
            <person name="Mizutani M."/>
            <person name="Mochizuki N."/>
            <person name="Monte I."/>
            <person name="Mosher R."/>
            <person name="Nagasaki H."/>
            <person name="Nakagami H."/>
            <person name="Naramoto S."/>
            <person name="Nishitani K."/>
            <person name="Ohtani M."/>
            <person name="Okamoto T."/>
            <person name="Okumura M."/>
            <person name="Phillips J."/>
            <person name="Pollak B."/>
            <person name="Reinders A."/>
            <person name="Rovekamp M."/>
            <person name="Sano R."/>
            <person name="Sawa S."/>
            <person name="Schmid M.W."/>
            <person name="Shirakawa M."/>
            <person name="Solano R."/>
            <person name="Spunde A."/>
            <person name="Suetsugu N."/>
            <person name="Sugano S."/>
            <person name="Sugiyama A."/>
            <person name="Sun R."/>
            <person name="Suzuki Y."/>
            <person name="Takenaka M."/>
            <person name="Takezawa D."/>
            <person name="Tomogane H."/>
            <person name="Tsuzuki M."/>
            <person name="Ueda T."/>
            <person name="Umeda M."/>
            <person name="Ward J.M."/>
            <person name="Watanabe Y."/>
            <person name="Yazaki K."/>
            <person name="Yokoyama R."/>
            <person name="Yoshitake Y."/>
            <person name="Yotsui I."/>
            <person name="Zachgo S."/>
            <person name="Schmutz J."/>
        </authorList>
    </citation>
    <scope>NUCLEOTIDE SEQUENCE [LARGE SCALE GENOMIC DNA]</scope>
    <source>
        <strain evidence="2">Tak-1</strain>
    </source>
</reference>
<dbReference type="Gramene" id="Mp5g10820.1">
    <property type="protein sequence ID" value="Mp5g10820.1.cds1"/>
    <property type="gene ID" value="Mp5g10820"/>
</dbReference>
<accession>A0A2R6WGD7</accession>
<organism evidence="1 2">
    <name type="scientific">Marchantia polymorpha</name>
    <name type="common">Common liverwort</name>
    <name type="synonym">Marchantia aquatica</name>
    <dbReference type="NCBI Taxonomy" id="3197"/>
    <lineage>
        <taxon>Eukaryota</taxon>
        <taxon>Viridiplantae</taxon>
        <taxon>Streptophyta</taxon>
        <taxon>Embryophyta</taxon>
        <taxon>Marchantiophyta</taxon>
        <taxon>Marchantiopsida</taxon>
        <taxon>Marchantiidae</taxon>
        <taxon>Marchantiales</taxon>
        <taxon>Marchantiaceae</taxon>
        <taxon>Marchantia</taxon>
    </lineage>
</organism>
<evidence type="ECO:0000313" key="2">
    <source>
        <dbReference type="Proteomes" id="UP000244005"/>
    </source>
</evidence>
<evidence type="ECO:0000313" key="1">
    <source>
        <dbReference type="EMBL" id="PTQ32918.1"/>
    </source>
</evidence>
<dbReference type="EMBL" id="KZ772765">
    <property type="protein sequence ID" value="PTQ32918.1"/>
    <property type="molecule type" value="Genomic_DNA"/>
</dbReference>